<feature type="domain" description="Cytosolic endo-beta-N-acetylglucosaminidase TIM barrel" evidence="1">
    <location>
        <begin position="70"/>
        <end position="344"/>
    </location>
</feature>
<dbReference type="InterPro" id="IPR032979">
    <property type="entry name" value="ENGase"/>
</dbReference>
<keyword evidence="4" id="KW-1185">Reference proteome</keyword>
<evidence type="ECO:0000313" key="3">
    <source>
        <dbReference type="EMBL" id="KAI9550541.1"/>
    </source>
</evidence>
<dbReference type="PANTHER" id="PTHR13246">
    <property type="entry name" value="ENDO BETA N-ACETYLGLUCOSAMINIDASE"/>
    <property type="match status" value="1"/>
</dbReference>
<organism evidence="2 4">
    <name type="scientific">Daphnia sinensis</name>
    <dbReference type="NCBI Taxonomy" id="1820382"/>
    <lineage>
        <taxon>Eukaryota</taxon>
        <taxon>Metazoa</taxon>
        <taxon>Ecdysozoa</taxon>
        <taxon>Arthropoda</taxon>
        <taxon>Crustacea</taxon>
        <taxon>Branchiopoda</taxon>
        <taxon>Diplostraca</taxon>
        <taxon>Cladocera</taxon>
        <taxon>Anomopoda</taxon>
        <taxon>Daphniidae</taxon>
        <taxon>Daphnia</taxon>
        <taxon>Daphnia similis group</taxon>
    </lineage>
</organism>
<dbReference type="FunFam" id="3.20.20.80:FF:000355">
    <property type="entry name" value="Uncharacterized protein"/>
    <property type="match status" value="1"/>
</dbReference>
<dbReference type="GO" id="GO:0005829">
    <property type="term" value="C:cytosol"/>
    <property type="evidence" value="ECO:0007669"/>
    <property type="project" value="UniProtKB-SubCell"/>
</dbReference>
<dbReference type="CDD" id="cd06547">
    <property type="entry name" value="GH85_ENGase"/>
    <property type="match status" value="1"/>
</dbReference>
<comment type="caution">
    <text evidence="2">The sequence shown here is derived from an EMBL/GenBank/DDBJ whole genome shotgun (WGS) entry which is preliminary data.</text>
</comment>
<dbReference type="GO" id="GO:0033925">
    <property type="term" value="F:mannosyl-glycoprotein endo-beta-N-acetylglucosaminidase activity"/>
    <property type="evidence" value="ECO:0007669"/>
    <property type="project" value="UniProtKB-EC"/>
</dbReference>
<dbReference type="Gene3D" id="2.60.120.260">
    <property type="entry name" value="Galactose-binding domain-like"/>
    <property type="match status" value="1"/>
</dbReference>
<evidence type="ECO:0000313" key="2">
    <source>
        <dbReference type="EMBL" id="KAI9550504.1"/>
    </source>
</evidence>
<dbReference type="Pfam" id="PF03644">
    <property type="entry name" value="Glyco_hydro_85"/>
    <property type="match status" value="1"/>
</dbReference>
<dbReference type="Proteomes" id="UP000820818">
    <property type="component" value="Unassembled WGS sequence"/>
</dbReference>
<dbReference type="InterPro" id="IPR005201">
    <property type="entry name" value="TIM_ENGase"/>
</dbReference>
<sequence>MSEEVCEKSLSVPIRSLEELKTWKPLINHRTRSQFGQQCFTATGSGEIFREQSTKNVPKTLVCHDMKGGYLEDSFIEGCSNAEAYSFIQWGIIDIFVYFSHHFITIPPPCWIHAAHLHGVPILGTIITEWDEGTATCRKIFSSKNAVNEFVNSLTELTLYHNCDGWLINIENSLEESLVDNVLYFLRRLKQELVFAGNCGKIIWYDSVTRDGKLDWQNGLNAKNKDFFDSCDGIFLNYVWKPVDLANSAIMAKERIFDVFVGIDVFGRNCFGGGGFNTDAAFSVIRQYNLSAAVFAPGWIYECHPIEQFKELSFQFWSLLFPYMNLHGPNSLPIRTSFCPGYGQGKYENGQLVDNKPWHNMSLQQLQPCLAAVRGLFEIKGNTCDIFKCGSKNNFGKQDACDTDAFNGGGCLNIQSSTDAVFPLFFCEIPVIRPMTLAVVLKTSSKQSLLLKLGFMLSNTFDITSISCPLVPRMDKFCSAADDHQWTPIVSSLEFDSCCSFLDGSLFCSLPNSSGWDISLFQIRLNEQVVNSVQLKSICIESQGGTHCKIGYFCCF</sequence>
<proteinExistence type="predicted"/>
<evidence type="ECO:0000313" key="4">
    <source>
        <dbReference type="Proteomes" id="UP000820818"/>
    </source>
</evidence>
<gene>
    <name evidence="2" type="ORF">GHT06_006272</name>
    <name evidence="3" type="ORF">GHT06_006740</name>
</gene>
<protein>
    <recommendedName>
        <fullName evidence="1">Cytosolic endo-beta-N-acetylglucosaminidase TIM barrel domain-containing protein</fullName>
    </recommendedName>
</protein>
<reference evidence="2" key="1">
    <citation type="submission" date="2022-05" db="EMBL/GenBank/DDBJ databases">
        <title>A multi-omics perspective on studying reproductive biology in Daphnia sinensis.</title>
        <authorList>
            <person name="Jia J."/>
        </authorList>
    </citation>
    <scope>NUCLEOTIDE SEQUENCE</scope>
    <source>
        <strain evidence="2">WSL</strain>
    </source>
</reference>
<evidence type="ECO:0000259" key="1">
    <source>
        <dbReference type="Pfam" id="PF03644"/>
    </source>
</evidence>
<dbReference type="Gene3D" id="3.20.20.80">
    <property type="entry name" value="Glycosidases"/>
    <property type="match status" value="1"/>
</dbReference>
<dbReference type="EMBL" id="WJBH02000133">
    <property type="protein sequence ID" value="KAI9550541.1"/>
    <property type="molecule type" value="Genomic_DNA"/>
</dbReference>
<dbReference type="EMBL" id="WJBH02000144">
    <property type="protein sequence ID" value="KAI9550504.1"/>
    <property type="molecule type" value="Genomic_DNA"/>
</dbReference>
<dbReference type="AlphaFoldDB" id="A0AAD5KF35"/>
<name>A0AAD5KF35_9CRUS</name>
<accession>A0AAD5KF35</accession>
<dbReference type="PANTHER" id="PTHR13246:SF1">
    <property type="entry name" value="CYTOSOLIC ENDO-BETA-N-ACETYLGLUCOSAMINIDASE"/>
    <property type="match status" value="1"/>
</dbReference>